<feature type="compositionally biased region" description="Gly residues" evidence="1">
    <location>
        <begin position="84"/>
        <end position="94"/>
    </location>
</feature>
<protein>
    <submittedName>
        <fullName evidence="2">Uncharacterized protein</fullName>
    </submittedName>
</protein>
<feature type="region of interest" description="Disordered" evidence="1">
    <location>
        <begin position="47"/>
        <end position="233"/>
    </location>
</feature>
<comment type="caution">
    <text evidence="2">The sequence shown here is derived from an EMBL/GenBank/DDBJ whole genome shotgun (WGS) entry which is preliminary data.</text>
</comment>
<evidence type="ECO:0000256" key="1">
    <source>
        <dbReference type="SAM" id="MobiDB-lite"/>
    </source>
</evidence>
<keyword evidence="3" id="KW-1185">Reference proteome</keyword>
<evidence type="ECO:0000313" key="3">
    <source>
        <dbReference type="Proteomes" id="UP001189429"/>
    </source>
</evidence>
<dbReference type="Proteomes" id="UP001189429">
    <property type="component" value="Unassembled WGS sequence"/>
</dbReference>
<proteinExistence type="predicted"/>
<accession>A0ABN9TBZ4</accession>
<feature type="compositionally biased region" description="Polar residues" evidence="1">
    <location>
        <begin position="47"/>
        <end position="59"/>
    </location>
</feature>
<name>A0ABN9TBZ4_9DINO</name>
<reference evidence="2" key="1">
    <citation type="submission" date="2023-10" db="EMBL/GenBank/DDBJ databases">
        <authorList>
            <person name="Chen Y."/>
            <person name="Shah S."/>
            <person name="Dougan E. K."/>
            <person name="Thang M."/>
            <person name="Chan C."/>
        </authorList>
    </citation>
    <scope>NUCLEOTIDE SEQUENCE [LARGE SCALE GENOMIC DNA]</scope>
</reference>
<evidence type="ECO:0000313" key="2">
    <source>
        <dbReference type="EMBL" id="CAK0842976.1"/>
    </source>
</evidence>
<dbReference type="EMBL" id="CAUYUJ010014539">
    <property type="protein sequence ID" value="CAK0842976.1"/>
    <property type="molecule type" value="Genomic_DNA"/>
</dbReference>
<gene>
    <name evidence="2" type="ORF">PCOR1329_LOCUS37458</name>
</gene>
<organism evidence="2 3">
    <name type="scientific">Prorocentrum cordatum</name>
    <dbReference type="NCBI Taxonomy" id="2364126"/>
    <lineage>
        <taxon>Eukaryota</taxon>
        <taxon>Sar</taxon>
        <taxon>Alveolata</taxon>
        <taxon>Dinophyceae</taxon>
        <taxon>Prorocentrales</taxon>
        <taxon>Prorocentraceae</taxon>
        <taxon>Prorocentrum</taxon>
    </lineage>
</organism>
<sequence>MKNMARIAGLREGADGSETRAKVMAHRVAIVFGHYLAHTSRASVVSRPQTLATSPTRARQSGGALRRPGAKLQCLGTQPRGRELAGGGKAGNRGGRAAHPASLDEQETTLQRRQLDDLRGQRSRPRLELAFGGAGRSRSPPARAQADGPASPAQRPRWRRRGRGRPSREWRAPRGPAGPRPGEGAAAAAAAPAPAAERSPTARAARRPQRPQVIAPPRQPNTASLSAILETEG</sequence>
<feature type="compositionally biased region" description="Basic residues" evidence="1">
    <location>
        <begin position="156"/>
        <end position="165"/>
    </location>
</feature>
<feature type="compositionally biased region" description="Low complexity" evidence="1">
    <location>
        <begin position="173"/>
        <end position="203"/>
    </location>
</feature>